<evidence type="ECO:0000259" key="3">
    <source>
        <dbReference type="PROSITE" id="PS50174"/>
    </source>
</evidence>
<dbReference type="Pfam" id="PF26093">
    <property type="entry name" value="HTH_TGH"/>
    <property type="match status" value="1"/>
</dbReference>
<feature type="compositionally biased region" description="Polar residues" evidence="2">
    <location>
        <begin position="381"/>
        <end position="402"/>
    </location>
</feature>
<dbReference type="Pfam" id="PF01585">
    <property type="entry name" value="G-patch"/>
    <property type="match status" value="1"/>
</dbReference>
<keyword evidence="5" id="KW-1185">Reference proteome</keyword>
<feature type="compositionally biased region" description="Basic and acidic residues" evidence="2">
    <location>
        <begin position="1"/>
        <end position="11"/>
    </location>
</feature>
<feature type="domain" description="G-patch" evidence="3">
    <location>
        <begin position="156"/>
        <end position="176"/>
    </location>
</feature>
<feature type="region of interest" description="Disordered" evidence="2">
    <location>
        <begin position="1"/>
        <end position="32"/>
    </location>
</feature>
<dbReference type="PANTHER" id="PTHR13384">
    <property type="entry name" value="G PATCH DOMAIN-CONTAINING PROTEIN 1"/>
    <property type="match status" value="1"/>
</dbReference>
<dbReference type="InterPro" id="IPR000467">
    <property type="entry name" value="G_patch_dom"/>
</dbReference>
<dbReference type="Proteomes" id="UP001642483">
    <property type="component" value="Unassembled WGS sequence"/>
</dbReference>
<gene>
    <name evidence="4" type="ORF">CVLEPA_LOCUS778</name>
</gene>
<dbReference type="PROSITE" id="PS50174">
    <property type="entry name" value="G_PATCH"/>
    <property type="match status" value="1"/>
</dbReference>
<feature type="compositionally biased region" description="Basic residues" evidence="2">
    <location>
        <begin position="837"/>
        <end position="863"/>
    </location>
</feature>
<dbReference type="InterPro" id="IPR011666">
    <property type="entry name" value="DUF1604"/>
</dbReference>
<feature type="region of interest" description="Disordered" evidence="2">
    <location>
        <begin position="618"/>
        <end position="863"/>
    </location>
</feature>
<organism evidence="4 5">
    <name type="scientific">Clavelina lepadiformis</name>
    <name type="common">Light-bulb sea squirt</name>
    <name type="synonym">Ascidia lepadiformis</name>
    <dbReference type="NCBI Taxonomy" id="159417"/>
    <lineage>
        <taxon>Eukaryota</taxon>
        <taxon>Metazoa</taxon>
        <taxon>Chordata</taxon>
        <taxon>Tunicata</taxon>
        <taxon>Ascidiacea</taxon>
        <taxon>Aplousobranchia</taxon>
        <taxon>Clavelinidae</taxon>
        <taxon>Clavelina</taxon>
    </lineage>
</organism>
<accession>A0ABP0EYT2</accession>
<protein>
    <recommendedName>
        <fullName evidence="3">G-patch domain-containing protein</fullName>
    </recommendedName>
</protein>
<evidence type="ECO:0000256" key="2">
    <source>
        <dbReference type="SAM" id="MobiDB-lite"/>
    </source>
</evidence>
<name>A0ABP0EYT2_CLALP</name>
<reference evidence="4 5" key="1">
    <citation type="submission" date="2024-02" db="EMBL/GenBank/DDBJ databases">
        <authorList>
            <person name="Daric V."/>
            <person name="Darras S."/>
        </authorList>
    </citation>
    <scope>NUCLEOTIDE SEQUENCE [LARGE SCALE GENOMIC DNA]</scope>
</reference>
<feature type="compositionally biased region" description="Basic and acidic residues" evidence="2">
    <location>
        <begin position="674"/>
        <end position="689"/>
    </location>
</feature>
<sequence length="863" mass="97370">MSASSDDEHPYVKYGTPLEEIDESETKPSMLKSNVPVFDQIVTDEEGRRRFHGAFTGGFSAGYYNTVGTKEGWKPSTFLSSRSNKSKRKTFQANDFMDDEDRGDFGIAPKTLSTSTDFTSKHKRNAIQEKQLDIQEEKMTLSFGANLLDCLVLPMRNNIGIKMLKSMGWKEGQGLGPHVVRRKKKKKKKSASKMKVYGCRLPGADDPDSDDENIPENFQFAPKDMMPISILHKDDNYGIGYSRLDPTAALHVKEKKSSAVKARTKSGSKLSFYGQAFGVGAYEEEDDDIYAQDSMNNYDSVMSIEKDPDNTYGWTKPLAIAGAGHKEAIGYGDTPKILFVHAKREAKLFPKVYPPPPIPNDFDPYKRMKLQRESKRIKDLNLTTVEPSTVLPPSNENQPRLTSQDREALLEDNKSPAPTKKAQSIFDFISFEDRQRMEAAKCKPVELGFKGDNKIVEQPTMVDRSKPLCDATSLKPFSNNPEKLRRYEQYERAIRQRKKDPYSVIESNLTEWERKHEQHEFARLSQVYLHLSTNISSKFTKASENEDNDSVVQREVAEPAAKMKMFGIMTHDSVEWHPDPLLCKRFNVPDPYPNSESVGVSKPFGGFKILALMGSSSAAKTPDAGHVASEEDSETKSKTGIVSDTKCPPAFNKSRPFIGGRWDRKPVFAGPMEKPAEKEDEKIEKKEETQTTQELEEISPDRPPMELFKSIFASSEEDTSSSEEEKEDDDDATSDQNVKTNEPEESEPVIKRASAADVFMRPIPVKENILDSNQAVNDLTPPKESEPDHEPMEQDEVNEQPDEKNGSDDGYFGPILPPIRPASNGVESVDRGTPPKHDKKQLKHKKKKKHEHKGKKKKKDKHR</sequence>
<comment type="similarity">
    <text evidence="1">Belongs to the GPATCH1 family.</text>
</comment>
<evidence type="ECO:0000313" key="5">
    <source>
        <dbReference type="Proteomes" id="UP001642483"/>
    </source>
</evidence>
<dbReference type="PANTHER" id="PTHR13384:SF19">
    <property type="entry name" value="G PATCH DOMAIN-CONTAINING PROTEIN 1"/>
    <property type="match status" value="1"/>
</dbReference>
<feature type="region of interest" description="Disordered" evidence="2">
    <location>
        <begin position="376"/>
        <end position="404"/>
    </location>
</feature>
<dbReference type="Pfam" id="PF07713">
    <property type="entry name" value="DUF1604"/>
    <property type="match status" value="1"/>
</dbReference>
<proteinExistence type="inferred from homology"/>
<comment type="caution">
    <text evidence="4">The sequence shown here is derived from an EMBL/GenBank/DDBJ whole genome shotgun (WGS) entry which is preliminary data.</text>
</comment>
<feature type="compositionally biased region" description="Acidic residues" evidence="2">
    <location>
        <begin position="715"/>
        <end position="733"/>
    </location>
</feature>
<feature type="compositionally biased region" description="Basic and acidic residues" evidence="2">
    <location>
        <begin position="781"/>
        <end position="792"/>
    </location>
</feature>
<evidence type="ECO:0000313" key="4">
    <source>
        <dbReference type="EMBL" id="CAK8671736.1"/>
    </source>
</evidence>
<evidence type="ECO:0000256" key="1">
    <source>
        <dbReference type="ARBA" id="ARBA00008600"/>
    </source>
</evidence>
<dbReference type="EMBL" id="CAWYQH010000001">
    <property type="protein sequence ID" value="CAK8671736.1"/>
    <property type="molecule type" value="Genomic_DNA"/>
</dbReference>